<dbReference type="EMBL" id="CP025958">
    <property type="protein sequence ID" value="AWM42313.1"/>
    <property type="molecule type" value="Genomic_DNA"/>
</dbReference>
<dbReference type="Gene3D" id="3.30.700.10">
    <property type="entry name" value="Glycoprotein, Type 4 Pilin"/>
    <property type="match status" value="1"/>
</dbReference>
<gene>
    <name evidence="3" type="ORF">C1280_19565</name>
</gene>
<dbReference type="NCBIfam" id="TIGR04294">
    <property type="entry name" value="pre_pil_HX9DG"/>
    <property type="match status" value="1"/>
</dbReference>
<dbReference type="Proteomes" id="UP000245802">
    <property type="component" value="Chromosome"/>
</dbReference>
<dbReference type="NCBIfam" id="TIGR02532">
    <property type="entry name" value="IV_pilin_GFxxxE"/>
    <property type="match status" value="1"/>
</dbReference>
<feature type="transmembrane region" description="Helical" evidence="1">
    <location>
        <begin position="12"/>
        <end position="34"/>
    </location>
</feature>
<dbReference type="InterPro" id="IPR011453">
    <property type="entry name" value="DUF1559"/>
</dbReference>
<reference evidence="3 4" key="1">
    <citation type="submission" date="2018-01" db="EMBL/GenBank/DDBJ databases">
        <title>G. obscuriglobus.</title>
        <authorList>
            <person name="Franke J."/>
            <person name="Blomberg W."/>
            <person name="Selmecki A."/>
        </authorList>
    </citation>
    <scope>NUCLEOTIDE SEQUENCE [LARGE SCALE GENOMIC DNA]</scope>
    <source>
        <strain evidence="3 4">DSM 5831</strain>
    </source>
</reference>
<dbReference type="RefSeq" id="WP_010048140.1">
    <property type="nucleotide sequence ID" value="NZ_CP025958.1"/>
</dbReference>
<keyword evidence="1" id="KW-0812">Transmembrane</keyword>
<dbReference type="InterPro" id="IPR045584">
    <property type="entry name" value="Pilin-like"/>
</dbReference>
<dbReference type="SUPFAM" id="SSF54523">
    <property type="entry name" value="Pili subunits"/>
    <property type="match status" value="1"/>
</dbReference>
<dbReference type="PANTHER" id="PTHR30093">
    <property type="entry name" value="GENERAL SECRETION PATHWAY PROTEIN G"/>
    <property type="match status" value="1"/>
</dbReference>
<evidence type="ECO:0000256" key="1">
    <source>
        <dbReference type="SAM" id="Phobius"/>
    </source>
</evidence>
<dbReference type="Pfam" id="PF07963">
    <property type="entry name" value="N_methyl"/>
    <property type="match status" value="1"/>
</dbReference>
<dbReference type="OrthoDB" id="273096at2"/>
<keyword evidence="1" id="KW-0472">Membrane</keyword>
<protein>
    <submittedName>
        <fullName evidence="3">Prepilin-type cleavage/methylation domain-containing protein</fullName>
    </submittedName>
</protein>
<name>A0A2Z3H8D7_9BACT</name>
<dbReference type="Pfam" id="PF07596">
    <property type="entry name" value="SBP_bac_10"/>
    <property type="match status" value="1"/>
</dbReference>
<dbReference type="AlphaFoldDB" id="A0A2Z3H8D7"/>
<keyword evidence="4" id="KW-1185">Reference proteome</keyword>
<keyword evidence="1" id="KW-1133">Transmembrane helix</keyword>
<dbReference type="InterPro" id="IPR027558">
    <property type="entry name" value="Pre_pil_HX9DG_C"/>
</dbReference>
<evidence type="ECO:0000313" key="3">
    <source>
        <dbReference type="EMBL" id="AWM42313.1"/>
    </source>
</evidence>
<sequence length="375" mass="39104">MARFSGRRSAFTLIELLVVIAIIAILIGLLLPAVQKVREAAARMSCSNNLKQMGLAAHNYESAFNTLPAPGQCDSTGSSTTAYMVHSFGTYILPYIEQENVYKLFNMTATLAETGYPGTTGAIMHSKATGYSYTDTRWASGQTAAKTRIKTFLCPSSPVGDTRDPNGYGGLDYMVIATSDIEDGSGGTPAADTPVGTRPDGAGRRALMAKQGCLSCDGRTVIGVSDGASNTIMIIEDAGRTHPTLGTKTASTRTLPHPASQTADSFDVGTLTNARRVNAWADPDAFANGLSGAPTGAADRGSKVFNQSANPFGGPTNCPWTNNNCGPNDEPFSFHTGGVMACFGDGSVRFLRDSISPLVAKGLATSSGGEVVNAD</sequence>
<dbReference type="PANTHER" id="PTHR30093:SF2">
    <property type="entry name" value="TYPE II SECRETION SYSTEM PROTEIN H"/>
    <property type="match status" value="1"/>
</dbReference>
<evidence type="ECO:0000313" key="4">
    <source>
        <dbReference type="Proteomes" id="UP000245802"/>
    </source>
</evidence>
<dbReference type="InterPro" id="IPR012902">
    <property type="entry name" value="N_methyl_site"/>
</dbReference>
<proteinExistence type="predicted"/>
<accession>A0A2Z3H8D7</accession>
<feature type="domain" description="DUF1559" evidence="2">
    <location>
        <begin position="35"/>
        <end position="356"/>
    </location>
</feature>
<evidence type="ECO:0000259" key="2">
    <source>
        <dbReference type="Pfam" id="PF07596"/>
    </source>
</evidence>
<dbReference type="KEGG" id="gog:C1280_19565"/>
<organism evidence="3 4">
    <name type="scientific">Gemmata obscuriglobus</name>
    <dbReference type="NCBI Taxonomy" id="114"/>
    <lineage>
        <taxon>Bacteria</taxon>
        <taxon>Pseudomonadati</taxon>
        <taxon>Planctomycetota</taxon>
        <taxon>Planctomycetia</taxon>
        <taxon>Gemmatales</taxon>
        <taxon>Gemmataceae</taxon>
        <taxon>Gemmata</taxon>
    </lineage>
</organism>